<feature type="region of interest" description="Disordered" evidence="9">
    <location>
        <begin position="277"/>
        <end position="310"/>
    </location>
</feature>
<evidence type="ECO:0000259" key="10">
    <source>
        <dbReference type="PROSITE" id="PS50011"/>
    </source>
</evidence>
<sequence>MSAMAIKSHPGLKTLEEVDTEMYELIEQEKRRQVMQFCDGGDLSGQIKTAARNRKLFAESKILHWFVQMALGLHYMHAQRVLHRDLKTQNIFLTGNGRLVLGDLGISKEIFKNKPYSYKSDIWALGCVLYEMTTLNHAFDANSLNGLACKIIKGRYPPIASRYSKSLRDLVSGMLSTSPSSRPQLEAILRKPFVKKHIKDFLTDIANRDAGKIGDGTMAVKAAALCVVTDPANAVAGMGADARAAHARAAGSADVSSLRSQLDSLQMGDVIAAAFEPPKRGDAPLNAAQAERAAREQAAALRREEDRRRSVETALAKLKKEREERLRDRERLRDEAEVKGFASSFGMPAAPSASTTPAATPPTAAAPAAPPRAAARAPESPCARACPRPERRLGRLDREAVLKFTLKAR</sequence>
<protein>
    <recommendedName>
        <fullName evidence="1">non-specific serine/threonine protein kinase</fullName>
        <ecNumber evidence="1">2.7.11.1</ecNumber>
    </recommendedName>
</protein>
<dbReference type="PROSITE" id="PS50011">
    <property type="entry name" value="PROTEIN_KINASE_DOM"/>
    <property type="match status" value="1"/>
</dbReference>
<dbReference type="GO" id="GO:0016301">
    <property type="term" value="F:kinase activity"/>
    <property type="evidence" value="ECO:0007669"/>
    <property type="project" value="UniProtKB-KW"/>
</dbReference>
<comment type="catalytic activity">
    <reaction evidence="7">
        <text>L-threonyl-[protein] + ATP = O-phospho-L-threonyl-[protein] + ADP + H(+)</text>
        <dbReference type="Rhea" id="RHEA:46608"/>
        <dbReference type="Rhea" id="RHEA-COMP:11060"/>
        <dbReference type="Rhea" id="RHEA-COMP:11605"/>
        <dbReference type="ChEBI" id="CHEBI:15378"/>
        <dbReference type="ChEBI" id="CHEBI:30013"/>
        <dbReference type="ChEBI" id="CHEBI:30616"/>
        <dbReference type="ChEBI" id="CHEBI:61977"/>
        <dbReference type="ChEBI" id="CHEBI:456216"/>
        <dbReference type="EC" id="2.7.11.1"/>
    </reaction>
</comment>
<dbReference type="InterPro" id="IPR008271">
    <property type="entry name" value="Ser/Thr_kinase_AS"/>
</dbReference>
<evidence type="ECO:0000313" key="11">
    <source>
        <dbReference type="EMBL" id="KAK7241756.1"/>
    </source>
</evidence>
<dbReference type="Gene3D" id="1.10.510.10">
    <property type="entry name" value="Transferase(Phosphotransferase) domain 1"/>
    <property type="match status" value="2"/>
</dbReference>
<keyword evidence="2" id="KW-0723">Serine/threonine-protein kinase</keyword>
<dbReference type="Pfam" id="PF00069">
    <property type="entry name" value="Pkinase"/>
    <property type="match status" value="1"/>
</dbReference>
<keyword evidence="4" id="KW-0547">Nucleotide-binding</keyword>
<feature type="domain" description="Protein kinase" evidence="10">
    <location>
        <begin position="1"/>
        <end position="194"/>
    </location>
</feature>
<feature type="compositionally biased region" description="Low complexity" evidence="9">
    <location>
        <begin position="348"/>
        <end position="386"/>
    </location>
</feature>
<evidence type="ECO:0000256" key="6">
    <source>
        <dbReference type="ARBA" id="ARBA00022840"/>
    </source>
</evidence>
<evidence type="ECO:0000256" key="2">
    <source>
        <dbReference type="ARBA" id="ARBA00022527"/>
    </source>
</evidence>
<proteinExistence type="predicted"/>
<name>A0ABR1G0A1_AURAN</name>
<comment type="catalytic activity">
    <reaction evidence="8">
        <text>L-seryl-[protein] + ATP = O-phospho-L-seryl-[protein] + ADP + H(+)</text>
        <dbReference type="Rhea" id="RHEA:17989"/>
        <dbReference type="Rhea" id="RHEA-COMP:9863"/>
        <dbReference type="Rhea" id="RHEA-COMP:11604"/>
        <dbReference type="ChEBI" id="CHEBI:15378"/>
        <dbReference type="ChEBI" id="CHEBI:29999"/>
        <dbReference type="ChEBI" id="CHEBI:30616"/>
        <dbReference type="ChEBI" id="CHEBI:83421"/>
        <dbReference type="ChEBI" id="CHEBI:456216"/>
        <dbReference type="EC" id="2.7.11.1"/>
    </reaction>
</comment>
<evidence type="ECO:0000256" key="3">
    <source>
        <dbReference type="ARBA" id="ARBA00022679"/>
    </source>
</evidence>
<dbReference type="SMART" id="SM00220">
    <property type="entry name" value="S_TKc"/>
    <property type="match status" value="1"/>
</dbReference>
<evidence type="ECO:0000256" key="7">
    <source>
        <dbReference type="ARBA" id="ARBA00047899"/>
    </source>
</evidence>
<keyword evidence="3" id="KW-0808">Transferase</keyword>
<dbReference type="InterPro" id="IPR011009">
    <property type="entry name" value="Kinase-like_dom_sf"/>
</dbReference>
<reference evidence="11 12" key="1">
    <citation type="submission" date="2024-03" db="EMBL/GenBank/DDBJ databases">
        <title>Aureococcus anophagefferens CCMP1851 and Kratosvirus quantuckense: Draft genome of a second virus-susceptible host strain in the model system.</title>
        <authorList>
            <person name="Chase E."/>
            <person name="Truchon A.R."/>
            <person name="Schepens W."/>
            <person name="Wilhelm S.W."/>
        </authorList>
    </citation>
    <scope>NUCLEOTIDE SEQUENCE [LARGE SCALE GENOMIC DNA]</scope>
    <source>
        <strain evidence="11 12">CCMP1851</strain>
    </source>
</reference>
<comment type="caution">
    <text evidence="11">The sequence shown here is derived from an EMBL/GenBank/DDBJ whole genome shotgun (WGS) entry which is preliminary data.</text>
</comment>
<dbReference type="SUPFAM" id="SSF56112">
    <property type="entry name" value="Protein kinase-like (PK-like)"/>
    <property type="match status" value="1"/>
</dbReference>
<keyword evidence="6" id="KW-0067">ATP-binding</keyword>
<gene>
    <name evidence="11" type="ORF">SO694_00153053</name>
</gene>
<dbReference type="PANTHER" id="PTHR44899:SF7">
    <property type="entry name" value="NIMA-RELATED KINASE"/>
    <property type="match status" value="1"/>
</dbReference>
<keyword evidence="12" id="KW-1185">Reference proteome</keyword>
<feature type="compositionally biased region" description="Low complexity" evidence="9">
    <location>
        <begin position="287"/>
        <end position="300"/>
    </location>
</feature>
<dbReference type="Proteomes" id="UP001363151">
    <property type="component" value="Unassembled WGS sequence"/>
</dbReference>
<accession>A0ABR1G0A1</accession>
<feature type="compositionally biased region" description="Basic and acidic residues" evidence="9">
    <location>
        <begin position="301"/>
        <end position="310"/>
    </location>
</feature>
<evidence type="ECO:0000256" key="8">
    <source>
        <dbReference type="ARBA" id="ARBA00048679"/>
    </source>
</evidence>
<feature type="region of interest" description="Disordered" evidence="9">
    <location>
        <begin position="343"/>
        <end position="394"/>
    </location>
</feature>
<keyword evidence="5 11" id="KW-0418">Kinase</keyword>
<organism evidence="11 12">
    <name type="scientific">Aureococcus anophagefferens</name>
    <name type="common">Harmful bloom alga</name>
    <dbReference type="NCBI Taxonomy" id="44056"/>
    <lineage>
        <taxon>Eukaryota</taxon>
        <taxon>Sar</taxon>
        <taxon>Stramenopiles</taxon>
        <taxon>Ochrophyta</taxon>
        <taxon>Pelagophyceae</taxon>
        <taxon>Pelagomonadales</taxon>
        <taxon>Pelagomonadaceae</taxon>
        <taxon>Aureococcus</taxon>
    </lineage>
</organism>
<dbReference type="EMBL" id="JBBJCI010000153">
    <property type="protein sequence ID" value="KAK7241756.1"/>
    <property type="molecule type" value="Genomic_DNA"/>
</dbReference>
<evidence type="ECO:0000256" key="4">
    <source>
        <dbReference type="ARBA" id="ARBA00022741"/>
    </source>
</evidence>
<dbReference type="PROSITE" id="PS00108">
    <property type="entry name" value="PROTEIN_KINASE_ST"/>
    <property type="match status" value="1"/>
</dbReference>
<evidence type="ECO:0000256" key="1">
    <source>
        <dbReference type="ARBA" id="ARBA00012513"/>
    </source>
</evidence>
<evidence type="ECO:0000313" key="12">
    <source>
        <dbReference type="Proteomes" id="UP001363151"/>
    </source>
</evidence>
<dbReference type="InterPro" id="IPR051131">
    <property type="entry name" value="NEK_Ser/Thr_kinase_NIMA"/>
</dbReference>
<dbReference type="EC" id="2.7.11.1" evidence="1"/>
<dbReference type="PANTHER" id="PTHR44899">
    <property type="entry name" value="CAMK FAMILY PROTEIN KINASE"/>
    <property type="match status" value="1"/>
</dbReference>
<evidence type="ECO:0000256" key="5">
    <source>
        <dbReference type="ARBA" id="ARBA00022777"/>
    </source>
</evidence>
<dbReference type="InterPro" id="IPR000719">
    <property type="entry name" value="Prot_kinase_dom"/>
</dbReference>
<evidence type="ECO:0000256" key="9">
    <source>
        <dbReference type="SAM" id="MobiDB-lite"/>
    </source>
</evidence>